<evidence type="ECO:0000313" key="2">
    <source>
        <dbReference type="EMBL" id="KRH95215.1"/>
    </source>
</evidence>
<dbReference type="InterPro" id="IPR020471">
    <property type="entry name" value="AKR"/>
</dbReference>
<dbReference type="AlphaFoldDB" id="A0A0R0M736"/>
<evidence type="ECO:0000313" key="3">
    <source>
        <dbReference type="Proteomes" id="UP000051530"/>
    </source>
</evidence>
<dbReference type="Pfam" id="PF00248">
    <property type="entry name" value="Aldo_ket_red"/>
    <property type="match status" value="1"/>
</dbReference>
<reference evidence="2 3" key="1">
    <citation type="submission" date="2015-07" db="EMBL/GenBank/DDBJ databases">
        <title>The genome of Pseudoloma neurophilia, a relevant intracellular parasite of the zebrafish.</title>
        <authorList>
            <person name="Ndikumana S."/>
            <person name="Pelin A."/>
            <person name="Sanders J."/>
            <person name="Corradi N."/>
        </authorList>
    </citation>
    <scope>NUCLEOTIDE SEQUENCE [LARGE SCALE GENOMIC DNA]</scope>
    <source>
        <strain evidence="2 3">MK1</strain>
    </source>
</reference>
<comment type="caution">
    <text evidence="2">The sequence shown here is derived from an EMBL/GenBank/DDBJ whole genome shotgun (WGS) entry which is preliminary data.</text>
</comment>
<gene>
    <name evidence="2" type="ORF">M153_2100045208</name>
</gene>
<dbReference type="Gene3D" id="3.20.20.100">
    <property type="entry name" value="NADP-dependent oxidoreductase domain"/>
    <property type="match status" value="1"/>
</dbReference>
<dbReference type="PANTHER" id="PTHR11732">
    <property type="entry name" value="ALDO/KETO REDUCTASE"/>
    <property type="match status" value="1"/>
</dbReference>
<evidence type="ECO:0000259" key="1">
    <source>
        <dbReference type="Pfam" id="PF00248"/>
    </source>
</evidence>
<dbReference type="OrthoDB" id="416253at2759"/>
<dbReference type="InterPro" id="IPR023210">
    <property type="entry name" value="NADP_OxRdtase_dom"/>
</dbReference>
<accession>A0A0R0M736</accession>
<dbReference type="InterPro" id="IPR036812">
    <property type="entry name" value="NAD(P)_OxRdtase_dom_sf"/>
</dbReference>
<dbReference type="GO" id="GO:0016491">
    <property type="term" value="F:oxidoreductase activity"/>
    <property type="evidence" value="ECO:0007669"/>
    <property type="project" value="InterPro"/>
</dbReference>
<sequence>LAYENEKEVRVALQEIFKKGLVKREDLFLTSKLLNTWHDHVDEAIEKTLSDLQLDYLELYLIYWPINAKPGPDMELIFEGD</sequence>
<dbReference type="VEuPathDB" id="MicrosporidiaDB:M153_2100045208"/>
<name>A0A0R0M736_9MICR</name>
<organism evidence="2 3">
    <name type="scientific">Pseudoloma neurophilia</name>
    <dbReference type="NCBI Taxonomy" id="146866"/>
    <lineage>
        <taxon>Eukaryota</taxon>
        <taxon>Fungi</taxon>
        <taxon>Fungi incertae sedis</taxon>
        <taxon>Microsporidia</taxon>
        <taxon>Pseudoloma</taxon>
    </lineage>
</organism>
<proteinExistence type="predicted"/>
<feature type="domain" description="NADP-dependent oxidoreductase" evidence="1">
    <location>
        <begin position="3"/>
        <end position="74"/>
    </location>
</feature>
<dbReference type="EMBL" id="LGUB01000003">
    <property type="protein sequence ID" value="KRH95215.1"/>
    <property type="molecule type" value="Genomic_DNA"/>
</dbReference>
<protein>
    <submittedName>
        <fullName evidence="2">Aldo-keto reductase family protein</fullName>
    </submittedName>
</protein>
<feature type="non-terminal residue" evidence="2">
    <location>
        <position position="1"/>
    </location>
</feature>
<dbReference type="Proteomes" id="UP000051530">
    <property type="component" value="Unassembled WGS sequence"/>
</dbReference>
<keyword evidence="3" id="KW-1185">Reference proteome</keyword>
<dbReference type="SUPFAM" id="SSF51430">
    <property type="entry name" value="NAD(P)-linked oxidoreductase"/>
    <property type="match status" value="1"/>
</dbReference>